<dbReference type="GO" id="GO:0006270">
    <property type="term" value="P:DNA replication initiation"/>
    <property type="evidence" value="ECO:0007669"/>
    <property type="project" value="TreeGrafter"/>
</dbReference>
<dbReference type="InterPro" id="IPR013087">
    <property type="entry name" value="Znf_C2H2_type"/>
</dbReference>
<dbReference type="GO" id="GO:0005658">
    <property type="term" value="C:alpha DNA polymerase:primase complex"/>
    <property type="evidence" value="ECO:0007669"/>
    <property type="project" value="TreeGrafter"/>
</dbReference>
<evidence type="ECO:0000256" key="7">
    <source>
        <dbReference type="SAM" id="MobiDB-lite"/>
    </source>
</evidence>
<comment type="caution">
    <text evidence="9">The sequence shown here is derived from an EMBL/GenBank/DDBJ whole genome shotgun (WGS) entry which is preliminary data.</text>
</comment>
<keyword evidence="6" id="KW-0479">Metal-binding</keyword>
<dbReference type="InterPro" id="IPR016722">
    <property type="entry name" value="DNA_pol_alpha_bsu"/>
</dbReference>
<dbReference type="PANTHER" id="PTHR23061:SF12">
    <property type="entry name" value="DNA POLYMERASE ALPHA SUBUNIT B"/>
    <property type="match status" value="1"/>
</dbReference>
<feature type="domain" description="C2H2-type" evidence="8">
    <location>
        <begin position="255"/>
        <end position="286"/>
    </location>
</feature>
<dbReference type="InterPro" id="IPR054300">
    <property type="entry name" value="OB_DPOA2"/>
</dbReference>
<feature type="compositionally biased region" description="Polar residues" evidence="7">
    <location>
        <begin position="189"/>
        <end position="229"/>
    </location>
</feature>
<dbReference type="Proteomes" id="UP001152533">
    <property type="component" value="Unassembled WGS sequence"/>
</dbReference>
<dbReference type="InterPro" id="IPR007185">
    <property type="entry name" value="DNA_pol_a/d/e_bsu"/>
</dbReference>
<evidence type="ECO:0000256" key="3">
    <source>
        <dbReference type="ARBA" id="ARBA00018596"/>
    </source>
</evidence>
<evidence type="ECO:0000256" key="5">
    <source>
        <dbReference type="ARBA" id="ARBA00023242"/>
    </source>
</evidence>
<dbReference type="Gene3D" id="3.60.21.60">
    <property type="match status" value="2"/>
</dbReference>
<name>A0A9W4S5I9_9PEZI</name>
<dbReference type="GO" id="GO:0008270">
    <property type="term" value="F:zinc ion binding"/>
    <property type="evidence" value="ECO:0007669"/>
    <property type="project" value="UniProtKB-KW"/>
</dbReference>
<evidence type="ECO:0000313" key="10">
    <source>
        <dbReference type="Proteomes" id="UP001152533"/>
    </source>
</evidence>
<dbReference type="AlphaFoldDB" id="A0A9W4S5I9"/>
<feature type="compositionally biased region" description="Basic and acidic residues" evidence="7">
    <location>
        <begin position="466"/>
        <end position="478"/>
    </location>
</feature>
<organism evidence="9 10">
    <name type="scientific">Colletotrichum noveboracense</name>
    <dbReference type="NCBI Taxonomy" id="2664923"/>
    <lineage>
        <taxon>Eukaryota</taxon>
        <taxon>Fungi</taxon>
        <taxon>Dikarya</taxon>
        <taxon>Ascomycota</taxon>
        <taxon>Pezizomycotina</taxon>
        <taxon>Sordariomycetes</taxon>
        <taxon>Hypocreomycetidae</taxon>
        <taxon>Glomerellales</taxon>
        <taxon>Glomerellaceae</taxon>
        <taxon>Colletotrichum</taxon>
        <taxon>Colletotrichum gloeosporioides species complex</taxon>
    </lineage>
</organism>
<feature type="compositionally biased region" description="Polar residues" evidence="7">
    <location>
        <begin position="499"/>
        <end position="510"/>
    </location>
</feature>
<dbReference type="PANTHER" id="PTHR23061">
    <property type="entry name" value="DNA POLYMERASE 2 ALPHA 70 KDA SUBUNIT"/>
    <property type="match status" value="1"/>
</dbReference>
<keyword evidence="6" id="KW-0862">Zinc</keyword>
<evidence type="ECO:0000256" key="6">
    <source>
        <dbReference type="PROSITE-ProRule" id="PRU00042"/>
    </source>
</evidence>
<evidence type="ECO:0000313" key="9">
    <source>
        <dbReference type="EMBL" id="CAI0653694.1"/>
    </source>
</evidence>
<dbReference type="GO" id="GO:0003677">
    <property type="term" value="F:DNA binding"/>
    <property type="evidence" value="ECO:0007669"/>
    <property type="project" value="InterPro"/>
</dbReference>
<dbReference type="Pfam" id="PF22062">
    <property type="entry name" value="OB_DPOA2"/>
    <property type="match status" value="1"/>
</dbReference>
<dbReference type="PROSITE" id="PS00028">
    <property type="entry name" value="ZINC_FINGER_C2H2_1"/>
    <property type="match status" value="2"/>
</dbReference>
<proteinExistence type="inferred from homology"/>
<evidence type="ECO:0000256" key="1">
    <source>
        <dbReference type="ARBA" id="ARBA00004123"/>
    </source>
</evidence>
<evidence type="ECO:0000256" key="2">
    <source>
        <dbReference type="ARBA" id="ARBA00007299"/>
    </source>
</evidence>
<dbReference type="EMBL" id="CAMGZC010001782">
    <property type="protein sequence ID" value="CAI0653694.1"/>
    <property type="molecule type" value="Genomic_DNA"/>
</dbReference>
<dbReference type="Gene3D" id="3.30.160.60">
    <property type="entry name" value="Classic Zinc Finger"/>
    <property type="match status" value="2"/>
</dbReference>
<gene>
    <name evidence="9" type="ORF">CGXH109_LOCUS130380</name>
</gene>
<dbReference type="Pfam" id="PF04042">
    <property type="entry name" value="DNA_pol_E_B"/>
    <property type="match status" value="1"/>
</dbReference>
<comment type="subcellular location">
    <subcellularLocation>
        <location evidence="1">Nucleus</location>
    </subcellularLocation>
</comment>
<dbReference type="FunFam" id="3.60.21.60:FF:000005">
    <property type="entry name" value="DNA polymerase alpha subunit B"/>
    <property type="match status" value="1"/>
</dbReference>
<keyword evidence="5" id="KW-0539">Nucleus</keyword>
<evidence type="ECO:0000256" key="4">
    <source>
        <dbReference type="ARBA" id="ARBA00022705"/>
    </source>
</evidence>
<sequence length="1045" mass="115554">MSVSSASIRSVSQAATIGGTKQKLKVPPHKAILCRTCNELFDDEASLIKHKLWAMQIRGTHAHCTVCAMEFRTMDAQKQHMIESHPHEQNIICPGCGSRFTRLAGFMKHLEHDECPEIRRSDVDRNRAEKLTFAHELEKRSGSQFGDYFPRLHPSVQQSAMSNIYKPQMAHPSFFRPEDFPAIQEADGVSTQGSSTQGNSAQEGSVASTNLTAPSTPKTESLGSSQGASKVQDVHNPQHPNFDVMKYHNPYTRKFKCPHGSCTKNFGSAATLISHLKAGSHNITKLQCPGCLRWFKDASSLTAHSESETNRCQIRYSENYRVYLDQLTGGMADVVGKNEDNTIRYEVSTEAIIKFGPQQAKKATEDLMAKQEAERQELREQQCVITTNAMAEAELKQLFTTGDKGLEPDVLSELQSIMRLHELSAEDLFYKWESYCIKMDIDAMNPQISPMRNFKKDLQDALERANKQQTHIKTEKRAHGTPRARGGDVFGMLDGLVPSTPSSGRLNKPSTLRKKETPTMSRIKAEITSSSPDYKGSSKMEDQLSSMQSPSSFNDRQNAGDTIEVLNDHLNAPEVPICPYSEPRIKLTAASDQKKLAYKPLAMKLSEASEILDDRIDEFMGIVQEYHKLDLSEFGNAASQSTTAVIAVGRIASDAPEGKLNAASLVLELSRRMGGGQRVSLNMRSVKKGFSFFPGQIVALKGINTSGNEFLVEEVLEVPLLPNAASTPATLAAHREKLRGDPDAMDTDSDPAPLNVIYASGPYTADDNLDFEPLHALCDQAADTYADALVLTGPFIDSEHPLIAMGDFDLPEEAVIDPDTATMSTVFKYLFSPALNRLVSANPSITILLIPSVRDVIDKHVSWPQDSVLKKDLGLPKTARIVTNPMTLSMNEMVMGISSQDILWQLKHEELAARPSDTNPLSRLSRHLLEQRHFFPLFPPTDRQKLPKTGTEEGMPPGAMLDISYLKLGEMVNVRPDVLIVPSFLPPFAKVVESVLVINPGYLSKRRGAGTYARLTLFPPTVDTSSDSMVSHGIFDRARVEVKKI</sequence>
<dbReference type="SMART" id="SM00355">
    <property type="entry name" value="ZnF_C2H2"/>
    <property type="match status" value="5"/>
</dbReference>
<feature type="region of interest" description="Disordered" evidence="7">
    <location>
        <begin position="187"/>
        <end position="241"/>
    </location>
</feature>
<dbReference type="PROSITE" id="PS50157">
    <property type="entry name" value="ZINC_FINGER_C2H2_2"/>
    <property type="match status" value="1"/>
</dbReference>
<keyword evidence="10" id="KW-1185">Reference proteome</keyword>
<evidence type="ECO:0000259" key="8">
    <source>
        <dbReference type="PROSITE" id="PS50157"/>
    </source>
</evidence>
<keyword evidence="4" id="KW-0235">DNA replication</keyword>
<reference evidence="9" key="1">
    <citation type="submission" date="2022-08" db="EMBL/GenBank/DDBJ databases">
        <authorList>
            <person name="Giroux E."/>
            <person name="Giroux E."/>
        </authorList>
    </citation>
    <scope>NUCLEOTIDE SEQUENCE</scope>
    <source>
        <strain evidence="9">H1091258</strain>
    </source>
</reference>
<feature type="compositionally biased region" description="Polar residues" evidence="7">
    <location>
        <begin position="543"/>
        <end position="555"/>
    </location>
</feature>
<keyword evidence="6" id="KW-0863">Zinc-finger</keyword>
<dbReference type="FunFam" id="3.60.21.60:FF:000008">
    <property type="entry name" value="DNA polymerase alpha subunit B"/>
    <property type="match status" value="1"/>
</dbReference>
<comment type="similarity">
    <text evidence="2">Belongs to the DNA polymerase alpha subunit B family.</text>
</comment>
<feature type="region of interest" description="Disordered" evidence="7">
    <location>
        <begin position="466"/>
        <end position="555"/>
    </location>
</feature>
<accession>A0A9W4S5I9</accession>
<protein>
    <recommendedName>
        <fullName evidence="3">DNA polymerase alpha subunit B</fullName>
    </recommendedName>
</protein>